<name>A0A481Z5N8_9VIRU</name>
<reference evidence="1" key="1">
    <citation type="journal article" date="2019" name="MBio">
        <title>Virus Genomes from Deep Sea Sediments Expand the Ocean Megavirome and Support Independent Origins of Viral Gigantism.</title>
        <authorList>
            <person name="Backstrom D."/>
            <person name="Yutin N."/>
            <person name="Jorgensen S.L."/>
            <person name="Dharamshi J."/>
            <person name="Homa F."/>
            <person name="Zaremba-Niedwiedzka K."/>
            <person name="Spang A."/>
            <person name="Wolf Y.I."/>
            <person name="Koonin E.V."/>
            <person name="Ettema T.J."/>
        </authorList>
    </citation>
    <scope>NUCLEOTIDE SEQUENCE</scope>
</reference>
<protein>
    <submittedName>
        <fullName evidence="1">Uncharacterized protein</fullName>
    </submittedName>
</protein>
<evidence type="ECO:0000313" key="1">
    <source>
        <dbReference type="EMBL" id="QBK90429.1"/>
    </source>
</evidence>
<proteinExistence type="predicted"/>
<sequence length="164" mass="18887">MNQGILIPVSGELRLIELPDRCNPMGYNWKRLINSGATTEDYLYAVCGSEDTDQWCYLYMDVCNDLPDRRKLAINDLLSIDQCKRYGEVLLFLANLADEVLPLPFNEATFDQNQASQFLNAYKRASPLDETYDDQIKLFIEELGFIWEEVEFYFPATELSSGTI</sequence>
<dbReference type="EMBL" id="MK500484">
    <property type="protein sequence ID" value="QBK90429.1"/>
    <property type="molecule type" value="Genomic_DNA"/>
</dbReference>
<accession>A0A481Z5N8</accession>
<organism evidence="1">
    <name type="scientific">Pithovirus LCPAC103</name>
    <dbReference type="NCBI Taxonomy" id="2506588"/>
    <lineage>
        <taxon>Viruses</taxon>
        <taxon>Pithoviruses</taxon>
    </lineage>
</organism>
<gene>
    <name evidence="1" type="ORF">LCPAC103_01100</name>
</gene>